<dbReference type="GO" id="GO:0005737">
    <property type="term" value="C:cytoplasm"/>
    <property type="evidence" value="ECO:0007669"/>
    <property type="project" value="UniProtKB-SubCell"/>
</dbReference>
<evidence type="ECO:0000259" key="13">
    <source>
        <dbReference type="Pfam" id="PF02768"/>
    </source>
</evidence>
<dbReference type="SUPFAM" id="SSF55979">
    <property type="entry name" value="DNA clamp"/>
    <property type="match status" value="3"/>
</dbReference>
<keyword evidence="7 10" id="KW-0235">DNA replication</keyword>
<dbReference type="SMART" id="SM00480">
    <property type="entry name" value="POL3Bc"/>
    <property type="match status" value="1"/>
</dbReference>
<dbReference type="Proteomes" id="UP000252893">
    <property type="component" value="Unassembled WGS sequence"/>
</dbReference>
<evidence type="ECO:0000256" key="1">
    <source>
        <dbReference type="ARBA" id="ARBA00004496"/>
    </source>
</evidence>
<comment type="subunit">
    <text evidence="10">Forms a ring-shaped head-to-tail homodimer around DNA.</text>
</comment>
<dbReference type="GO" id="GO:0003677">
    <property type="term" value="F:DNA binding"/>
    <property type="evidence" value="ECO:0007669"/>
    <property type="project" value="UniProtKB-UniRule"/>
</dbReference>
<dbReference type="InterPro" id="IPR001001">
    <property type="entry name" value="DNA_polIII_beta"/>
</dbReference>
<dbReference type="PANTHER" id="PTHR30478:SF0">
    <property type="entry name" value="BETA SLIDING CLAMP"/>
    <property type="match status" value="1"/>
</dbReference>
<evidence type="ECO:0000256" key="8">
    <source>
        <dbReference type="ARBA" id="ARBA00022932"/>
    </source>
</evidence>
<dbReference type="InterPro" id="IPR046938">
    <property type="entry name" value="DNA_clamp_sf"/>
</dbReference>
<evidence type="ECO:0000256" key="6">
    <source>
        <dbReference type="ARBA" id="ARBA00022695"/>
    </source>
</evidence>
<keyword evidence="15" id="KW-1185">Reference proteome</keyword>
<evidence type="ECO:0000256" key="9">
    <source>
        <dbReference type="ARBA" id="ARBA00023125"/>
    </source>
</evidence>
<reference evidence="14 15" key="1">
    <citation type="submission" date="2018-06" db="EMBL/GenBank/DDBJ databases">
        <title>Genomic Encyclopedia of Type Strains, Phase IV (KMG-IV): sequencing the most valuable type-strain genomes for metagenomic binning, comparative biology and taxonomic classification.</title>
        <authorList>
            <person name="Goeker M."/>
        </authorList>
    </citation>
    <scope>NUCLEOTIDE SEQUENCE [LARGE SCALE GENOMIC DNA]</scope>
    <source>
        <strain evidence="14 15">DSM 25619</strain>
    </source>
</reference>
<dbReference type="InterPro" id="IPR022635">
    <property type="entry name" value="DNA_polIII_beta_C"/>
</dbReference>
<dbReference type="GO" id="GO:0006271">
    <property type="term" value="P:DNA strand elongation involved in DNA replication"/>
    <property type="evidence" value="ECO:0007669"/>
    <property type="project" value="TreeGrafter"/>
</dbReference>
<dbReference type="AlphaFoldDB" id="A0A366DIF7"/>
<evidence type="ECO:0000256" key="7">
    <source>
        <dbReference type="ARBA" id="ARBA00022705"/>
    </source>
</evidence>
<keyword evidence="8 10" id="KW-0239">DNA-directed DNA polymerase</keyword>
<dbReference type="Pfam" id="PF02767">
    <property type="entry name" value="DNA_pol3_beta_2"/>
    <property type="match status" value="1"/>
</dbReference>
<accession>A0A366DIF7</accession>
<dbReference type="PIRSF" id="PIRSF000804">
    <property type="entry name" value="DNA_pol_III_b"/>
    <property type="match status" value="1"/>
</dbReference>
<proteinExistence type="inferred from homology"/>
<organism evidence="14 15">
    <name type="scientific">Pseudochrobactrum asaccharolyticum</name>
    <dbReference type="NCBI Taxonomy" id="354351"/>
    <lineage>
        <taxon>Bacteria</taxon>
        <taxon>Pseudomonadati</taxon>
        <taxon>Pseudomonadota</taxon>
        <taxon>Alphaproteobacteria</taxon>
        <taxon>Hyphomicrobiales</taxon>
        <taxon>Brucellaceae</taxon>
        <taxon>Pseudochrobactrum</taxon>
    </lineage>
</organism>
<dbReference type="NCBIfam" id="TIGR00663">
    <property type="entry name" value="dnan"/>
    <property type="match status" value="1"/>
</dbReference>
<keyword evidence="5 10" id="KW-0808">Transferase</keyword>
<comment type="similarity">
    <text evidence="2 10">Belongs to the beta sliding clamp family.</text>
</comment>
<dbReference type="GO" id="GO:0008408">
    <property type="term" value="F:3'-5' exonuclease activity"/>
    <property type="evidence" value="ECO:0007669"/>
    <property type="project" value="InterPro"/>
</dbReference>
<dbReference type="GO" id="GO:0009360">
    <property type="term" value="C:DNA polymerase III complex"/>
    <property type="evidence" value="ECO:0007669"/>
    <property type="project" value="InterPro"/>
</dbReference>
<evidence type="ECO:0000259" key="12">
    <source>
        <dbReference type="Pfam" id="PF02767"/>
    </source>
</evidence>
<dbReference type="InterPro" id="IPR022634">
    <property type="entry name" value="DNA_polIII_beta_N"/>
</dbReference>
<comment type="caution">
    <text evidence="14">The sequence shown here is derived from an EMBL/GenBank/DDBJ whole genome shotgun (WGS) entry which is preliminary data.</text>
</comment>
<evidence type="ECO:0000256" key="5">
    <source>
        <dbReference type="ARBA" id="ARBA00022679"/>
    </source>
</evidence>
<dbReference type="InterPro" id="IPR022637">
    <property type="entry name" value="DNA_polIII_beta_cen"/>
</dbReference>
<feature type="domain" description="DNA polymerase III beta sliding clamp N-terminal" evidence="11">
    <location>
        <begin position="8"/>
        <end position="125"/>
    </location>
</feature>
<keyword evidence="4 10" id="KW-0963">Cytoplasm</keyword>
<evidence type="ECO:0000256" key="4">
    <source>
        <dbReference type="ARBA" id="ARBA00022490"/>
    </source>
</evidence>
<feature type="domain" description="DNA polymerase III beta sliding clamp central" evidence="12">
    <location>
        <begin position="136"/>
        <end position="250"/>
    </location>
</feature>
<dbReference type="PANTHER" id="PTHR30478">
    <property type="entry name" value="DNA POLYMERASE III SUBUNIT BETA"/>
    <property type="match status" value="1"/>
</dbReference>
<sequence length="378" mass="40892">MTRPMHINFTIERRALLPALAAANRTVEKRITIPILGNVLIKCEGGLLTVTGTNLDTEVKVTARQSGITDFPAITVPSALLHSAINKAPDGCEISFEGDDTVLNIKAGRSLLQLPLLPASDFPAMEAGGFTHEFDIAANSFSRILSSVGFAVSSEETRYYLTGIFMHRVEEKLAFAATDGHQFAHIKISAPDGSEDMPGIIIPRGVLNLLSHCTKAEGMITISLSDRKIRAAFQDGVTVTSKLVDGKYPDYQRIIPLNNDKIYIVDREALLAAVGRVSLVVGERSEAVKLTFGSEDVRLEIDNPAAGRMEDVVSLSDSPSEETVIGLNYKYCINVLSATDAEEIRFALNTSNDACIASPVMDPESGEPPVFIIMPMRA</sequence>
<evidence type="ECO:0000313" key="15">
    <source>
        <dbReference type="Proteomes" id="UP000252893"/>
    </source>
</evidence>
<protein>
    <recommendedName>
        <fullName evidence="3 10">Beta sliding clamp</fullName>
    </recommendedName>
</protein>
<dbReference type="OrthoDB" id="8421503at2"/>
<evidence type="ECO:0000256" key="10">
    <source>
        <dbReference type="PIRNR" id="PIRNR000804"/>
    </source>
</evidence>
<evidence type="ECO:0000259" key="11">
    <source>
        <dbReference type="Pfam" id="PF00712"/>
    </source>
</evidence>
<keyword evidence="6 10" id="KW-0548">Nucleotidyltransferase</keyword>
<dbReference type="EMBL" id="QNRH01000016">
    <property type="protein sequence ID" value="RBO89279.1"/>
    <property type="molecule type" value="Genomic_DNA"/>
</dbReference>
<dbReference type="Gene3D" id="3.10.150.10">
    <property type="entry name" value="DNA Polymerase III, subunit A, domain 2"/>
    <property type="match status" value="1"/>
</dbReference>
<name>A0A366DIF7_9HYPH</name>
<feature type="domain" description="DNA polymerase III beta sliding clamp C-terminal" evidence="13">
    <location>
        <begin position="253"/>
        <end position="365"/>
    </location>
</feature>
<keyword evidence="9" id="KW-0238">DNA-binding</keyword>
<evidence type="ECO:0000256" key="2">
    <source>
        <dbReference type="ARBA" id="ARBA00010752"/>
    </source>
</evidence>
<dbReference type="Gene3D" id="3.70.10.10">
    <property type="match status" value="1"/>
</dbReference>
<comment type="subcellular location">
    <subcellularLocation>
        <location evidence="1 10">Cytoplasm</location>
    </subcellularLocation>
</comment>
<dbReference type="GO" id="GO:0003887">
    <property type="term" value="F:DNA-directed DNA polymerase activity"/>
    <property type="evidence" value="ECO:0007669"/>
    <property type="project" value="UniProtKB-UniRule"/>
</dbReference>
<dbReference type="CDD" id="cd00140">
    <property type="entry name" value="beta_clamp"/>
    <property type="match status" value="1"/>
</dbReference>
<comment type="function">
    <text evidence="10">Confers DNA tethering and processivity to DNA polymerases and other proteins. Acts as a clamp, forming a ring around DNA (a reaction catalyzed by the clamp-loading complex) which diffuses in an ATP-independent manner freely and bidirectionally along dsDNA. Initially characterized for its ability to contact the catalytic subunit of DNA polymerase III (Pol III), a complex, multichain enzyme responsible for most of the replicative synthesis in bacteria; Pol III exhibits 3'-5' exonuclease proofreading activity. The beta chain is required for initiation of replication as well as for processivity of DNA replication.</text>
</comment>
<evidence type="ECO:0000256" key="3">
    <source>
        <dbReference type="ARBA" id="ARBA00021035"/>
    </source>
</evidence>
<dbReference type="Pfam" id="PF02768">
    <property type="entry name" value="DNA_pol3_beta_3"/>
    <property type="match status" value="1"/>
</dbReference>
<dbReference type="Pfam" id="PF00712">
    <property type="entry name" value="DNA_pol3_beta"/>
    <property type="match status" value="1"/>
</dbReference>
<gene>
    <name evidence="14" type="ORF">DFR47_1167</name>
</gene>
<evidence type="ECO:0000313" key="14">
    <source>
        <dbReference type="EMBL" id="RBO89279.1"/>
    </source>
</evidence>